<evidence type="ECO:0000313" key="2">
    <source>
        <dbReference type="EMBL" id="GAA1237144.1"/>
    </source>
</evidence>
<reference evidence="2 3" key="1">
    <citation type="journal article" date="2019" name="Int. J. Syst. Evol. Microbiol.">
        <title>The Global Catalogue of Microorganisms (GCM) 10K type strain sequencing project: providing services to taxonomists for standard genome sequencing and annotation.</title>
        <authorList>
            <consortium name="The Broad Institute Genomics Platform"/>
            <consortium name="The Broad Institute Genome Sequencing Center for Infectious Disease"/>
            <person name="Wu L."/>
            <person name="Ma J."/>
        </authorList>
    </citation>
    <scope>NUCLEOTIDE SEQUENCE [LARGE SCALE GENOMIC DNA]</scope>
    <source>
        <strain evidence="2 3">JCM 13004</strain>
    </source>
</reference>
<evidence type="ECO:0008006" key="4">
    <source>
        <dbReference type="Google" id="ProtNLM"/>
    </source>
</evidence>
<accession>A0ABN1W8D5</accession>
<feature type="transmembrane region" description="Helical" evidence="1">
    <location>
        <begin position="114"/>
        <end position="133"/>
    </location>
</feature>
<proteinExistence type="predicted"/>
<dbReference type="Proteomes" id="UP001500037">
    <property type="component" value="Unassembled WGS sequence"/>
</dbReference>
<keyword evidence="1" id="KW-0472">Membrane</keyword>
<feature type="transmembrane region" description="Helical" evidence="1">
    <location>
        <begin position="249"/>
        <end position="271"/>
    </location>
</feature>
<feature type="transmembrane region" description="Helical" evidence="1">
    <location>
        <begin position="374"/>
        <end position="392"/>
    </location>
</feature>
<sequence>MQSTAGSSLPETDLDHPRALHALVFLPEGDDVVVGRADTDEYVVLPADGAELIRFLTEGMTPRQAAERYAEQYGESVDIADFLTTLEELGFLAAPGETPPATPAPVRWQKLGRAMFSPAAWVCYGLLVAAAVFEMFRVPGLDLDRHHLFYTDYFTVIELTLFLGQFPLLLVHEGFHTLAGRRLGLRSRLGLSHRMMYIVLETSMDGLVAVPRRRRYLPILAGMVADVLVMALLTLIADATRMPGGAFPLVGRLCLALAYATLLRLIWQFFLHLRTDLYLLATTLLGCVDLHTTARGTLRNMVRRWTKRPLEDPEQWHPTDRKVARWYVWFMVGGYTLTAVTFVSIVVPVGWHFLTGVLSRYNGHGSVSGLIDSTTLVVLNVAQLAVVGWLSYRGRRRARTALPSSVSVG</sequence>
<gene>
    <name evidence="2" type="ORF">GCM10009665_29110</name>
</gene>
<organism evidence="2 3">
    <name type="scientific">Kitasatospora nipponensis</name>
    <dbReference type="NCBI Taxonomy" id="258049"/>
    <lineage>
        <taxon>Bacteria</taxon>
        <taxon>Bacillati</taxon>
        <taxon>Actinomycetota</taxon>
        <taxon>Actinomycetes</taxon>
        <taxon>Kitasatosporales</taxon>
        <taxon>Streptomycetaceae</taxon>
        <taxon>Kitasatospora</taxon>
    </lineage>
</organism>
<feature type="transmembrane region" description="Helical" evidence="1">
    <location>
        <begin position="153"/>
        <end position="171"/>
    </location>
</feature>
<name>A0ABN1W8D5_9ACTN</name>
<keyword evidence="1" id="KW-1133">Transmembrane helix</keyword>
<comment type="caution">
    <text evidence="2">The sequence shown here is derived from an EMBL/GenBank/DDBJ whole genome shotgun (WGS) entry which is preliminary data.</text>
</comment>
<dbReference type="EMBL" id="BAAALF010000041">
    <property type="protein sequence ID" value="GAA1237144.1"/>
    <property type="molecule type" value="Genomic_DNA"/>
</dbReference>
<dbReference type="RefSeq" id="WP_344441941.1">
    <property type="nucleotide sequence ID" value="NZ_BAAALF010000041.1"/>
</dbReference>
<evidence type="ECO:0000313" key="3">
    <source>
        <dbReference type="Proteomes" id="UP001500037"/>
    </source>
</evidence>
<keyword evidence="3" id="KW-1185">Reference proteome</keyword>
<feature type="transmembrane region" description="Helical" evidence="1">
    <location>
        <begin position="216"/>
        <end position="237"/>
    </location>
</feature>
<keyword evidence="1" id="KW-0812">Transmembrane</keyword>
<protein>
    <recommendedName>
        <fullName evidence="4">PqqD family protein</fullName>
    </recommendedName>
</protein>
<evidence type="ECO:0000256" key="1">
    <source>
        <dbReference type="SAM" id="Phobius"/>
    </source>
</evidence>
<feature type="transmembrane region" description="Helical" evidence="1">
    <location>
        <begin position="326"/>
        <end position="354"/>
    </location>
</feature>